<organism evidence="8">
    <name type="scientific">Alexandrium monilatum</name>
    <dbReference type="NCBI Taxonomy" id="311494"/>
    <lineage>
        <taxon>Eukaryota</taxon>
        <taxon>Sar</taxon>
        <taxon>Alveolata</taxon>
        <taxon>Dinophyceae</taxon>
        <taxon>Gonyaulacales</taxon>
        <taxon>Pyrocystaceae</taxon>
        <taxon>Alexandrium</taxon>
    </lineage>
</organism>
<dbReference type="AlphaFoldDB" id="A0A7S4VC02"/>
<evidence type="ECO:0000256" key="1">
    <source>
        <dbReference type="ARBA" id="ARBA00004141"/>
    </source>
</evidence>
<evidence type="ECO:0000256" key="3">
    <source>
        <dbReference type="ARBA" id="ARBA00022989"/>
    </source>
</evidence>
<dbReference type="EMBL" id="HBNR01033711">
    <property type="protein sequence ID" value="CAE4588790.1"/>
    <property type="molecule type" value="Transcribed_RNA"/>
</dbReference>
<name>A0A7S4VC02_9DINO</name>
<feature type="region of interest" description="Disordered" evidence="5">
    <location>
        <begin position="1"/>
        <end position="30"/>
    </location>
</feature>
<feature type="transmembrane region" description="Helical" evidence="6">
    <location>
        <begin position="636"/>
        <end position="662"/>
    </location>
</feature>
<feature type="domain" description="Anoctamin transmembrane" evidence="7">
    <location>
        <begin position="533"/>
        <end position="998"/>
    </location>
</feature>
<evidence type="ECO:0000259" key="7">
    <source>
        <dbReference type="Pfam" id="PF04547"/>
    </source>
</evidence>
<keyword evidence="4 6" id="KW-0472">Membrane</keyword>
<keyword evidence="3 6" id="KW-1133">Transmembrane helix</keyword>
<proteinExistence type="predicted"/>
<dbReference type="PANTHER" id="PTHR12308">
    <property type="entry name" value="ANOCTAMIN"/>
    <property type="match status" value="1"/>
</dbReference>
<feature type="compositionally biased region" description="Basic and acidic residues" evidence="5">
    <location>
        <begin position="816"/>
        <end position="828"/>
    </location>
</feature>
<feature type="region of interest" description="Disordered" evidence="5">
    <location>
        <begin position="145"/>
        <end position="170"/>
    </location>
</feature>
<feature type="transmembrane region" description="Helical" evidence="6">
    <location>
        <begin position="541"/>
        <end position="574"/>
    </location>
</feature>
<reference evidence="8" key="1">
    <citation type="submission" date="2021-01" db="EMBL/GenBank/DDBJ databases">
        <authorList>
            <person name="Corre E."/>
            <person name="Pelletier E."/>
            <person name="Niang G."/>
            <person name="Scheremetjew M."/>
            <person name="Finn R."/>
            <person name="Kale V."/>
            <person name="Holt S."/>
            <person name="Cochrane G."/>
            <person name="Meng A."/>
            <person name="Brown T."/>
            <person name="Cohen L."/>
        </authorList>
    </citation>
    <scope>NUCLEOTIDE SEQUENCE</scope>
    <source>
        <strain evidence="8">CCMP3105</strain>
    </source>
</reference>
<feature type="compositionally biased region" description="Basic and acidic residues" evidence="5">
    <location>
        <begin position="153"/>
        <end position="166"/>
    </location>
</feature>
<feature type="transmembrane region" description="Helical" evidence="6">
    <location>
        <begin position="959"/>
        <end position="981"/>
    </location>
</feature>
<evidence type="ECO:0000313" key="8">
    <source>
        <dbReference type="EMBL" id="CAE4588790.1"/>
    </source>
</evidence>
<feature type="compositionally biased region" description="Acidic residues" evidence="5">
    <location>
        <begin position="17"/>
        <end position="30"/>
    </location>
</feature>
<feature type="compositionally biased region" description="Acidic residues" evidence="5">
    <location>
        <begin position="860"/>
        <end position="871"/>
    </location>
</feature>
<dbReference type="Pfam" id="PF04547">
    <property type="entry name" value="Anoctamin"/>
    <property type="match status" value="1"/>
</dbReference>
<feature type="region of interest" description="Disordered" evidence="5">
    <location>
        <begin position="63"/>
        <end position="130"/>
    </location>
</feature>
<dbReference type="InterPro" id="IPR049452">
    <property type="entry name" value="Anoctamin_TM"/>
</dbReference>
<protein>
    <recommendedName>
        <fullName evidence="7">Anoctamin transmembrane domain-containing protein</fullName>
    </recommendedName>
</protein>
<accession>A0A7S4VC02</accession>
<evidence type="ECO:0000256" key="6">
    <source>
        <dbReference type="SAM" id="Phobius"/>
    </source>
</evidence>
<dbReference type="PANTHER" id="PTHR12308:SF73">
    <property type="entry name" value="ANOCTAMIN"/>
    <property type="match status" value="1"/>
</dbReference>
<evidence type="ECO:0000256" key="4">
    <source>
        <dbReference type="ARBA" id="ARBA00023136"/>
    </source>
</evidence>
<dbReference type="InterPro" id="IPR007632">
    <property type="entry name" value="Anoctamin"/>
</dbReference>
<evidence type="ECO:0000256" key="2">
    <source>
        <dbReference type="ARBA" id="ARBA00022692"/>
    </source>
</evidence>
<feature type="transmembrane region" description="Helical" evidence="6">
    <location>
        <begin position="987"/>
        <end position="1010"/>
    </location>
</feature>
<feature type="transmembrane region" description="Helical" evidence="6">
    <location>
        <begin position="1017"/>
        <end position="1038"/>
    </location>
</feature>
<evidence type="ECO:0000256" key="5">
    <source>
        <dbReference type="SAM" id="MobiDB-lite"/>
    </source>
</evidence>
<dbReference type="GO" id="GO:0016020">
    <property type="term" value="C:membrane"/>
    <property type="evidence" value="ECO:0007669"/>
    <property type="project" value="UniProtKB-SubCell"/>
</dbReference>
<sequence>MVRLLGNSAEVAPEPEATADEPQLLEEAETSCELIPPCEVTEERLFLHDHGSGGLFKPLEAVAADDLPSATPTEGWGDQPGDEDAGRVNSKATRAPSPDPPSEVLKAWTPASASPRDPQDVGRVSSKGTRMLSADPLSEVFKAWTSASASPRDPQDAGRASSKETRTLSADTPSEVFKAWTFLSASPKDPQEQPTTSLVDKVSGRFVQTCREFELAVQEDPEVAVMLKADPEAPVALPSSVEVCLDRPTTFFEEDRRLLVCRLKRAKKAPALTPAKQLLALEQLLRGATAGARADDGPWLWPLHSERVVTALVGLEELMLAGGTWHMRSLPRWKRILYWLRIHVPDDGGPFFRIVEDVYGPSVAFNFRWAHFYTQQVWLLALLVLITLCVGIEPSSSGTRRGFWEVTKLGMLFWAFRVANQRGHLLSRIVRDTEEEMEHAEMVADPAQCKVEEPKLDKQPSGGEVGEPDHKAWTWSSAWSSAFKLSNFAWQAQGSNHTGEHSRDSEGADCRVWTWSSAFRPENPLYKERGPIEVIAHWMQLVFLVVPGVAVFVMVINLALLGAAQLIVHLTYVWGDCMNLGCRDPVEKHGFLGWLAEVSVDILMAIFFELFFILTKKLAEWLAEMRNYRREDERRLSVEMLTVVIFAVERIGTFGIVAILFVPQWEVPPADDKVDMSVDCSDLVIGDASFFCLQRRLPLRRRQDVFARSLTGPFVVAPYVNIGIKVLAPLAADRLDQIARKARCCGILDPCFGILRGTVRILAIVFAYEGDSVGCLSFVAFGWPFGRAAGAAPQPGVASKAASGWPFWRAAPEEDIGSKDSDPQEHSSPRSWEPPEGGDPGPDEDSDPQEHSSPRSCEPPEGDDPGPDEDCAPAKERPWQVKGLLQQAARKPFEPMSELLEMELNFLWVVFFAPVLPWGIIPMLLARIFETKSDLTKLLFVRRRCFPEPDGLERSLQRAFLRGAVCSAVGWSAGLSLITYNSDLWQWGWWKVVCSLVVLLWLMGSAGISLMHADASWCVMMMGVAILVLIAVGFMLIYDEL</sequence>
<keyword evidence="2 6" id="KW-0812">Transmembrane</keyword>
<gene>
    <name evidence="8" type="ORF">AMON00008_LOCUS23122</name>
</gene>
<dbReference type="GO" id="GO:0005254">
    <property type="term" value="F:chloride channel activity"/>
    <property type="evidence" value="ECO:0007669"/>
    <property type="project" value="TreeGrafter"/>
</dbReference>
<feature type="region of interest" description="Disordered" evidence="5">
    <location>
        <begin position="813"/>
        <end position="874"/>
    </location>
</feature>
<feature type="transmembrane region" description="Helical" evidence="6">
    <location>
        <begin position="594"/>
        <end position="615"/>
    </location>
</feature>
<comment type="subcellular location">
    <subcellularLocation>
        <location evidence="1">Membrane</location>
        <topology evidence="1">Multi-pass membrane protein</topology>
    </subcellularLocation>
</comment>
<feature type="transmembrane region" description="Helical" evidence="6">
    <location>
        <begin position="372"/>
        <end position="392"/>
    </location>
</feature>
<feature type="transmembrane region" description="Helical" evidence="6">
    <location>
        <begin position="906"/>
        <end position="929"/>
    </location>
</feature>